<keyword evidence="3" id="KW-1185">Reference proteome</keyword>
<reference evidence="2 3" key="1">
    <citation type="submission" date="2020-04" db="EMBL/GenBank/DDBJ databases">
        <title>Bacillus sp. UniB3 isolated from commercial digestive syrup.</title>
        <authorList>
            <person name="Thorat V."/>
            <person name="Kirdat K."/>
            <person name="Tiwarekar B."/>
            <person name="Yadav A."/>
        </authorList>
    </citation>
    <scope>NUCLEOTIDE SEQUENCE [LARGE SCALE GENOMIC DNA]</scope>
    <source>
        <strain evidence="2 3">UniB3</strain>
    </source>
</reference>
<evidence type="ECO:0000313" key="3">
    <source>
        <dbReference type="Proteomes" id="UP000588491"/>
    </source>
</evidence>
<keyword evidence="1" id="KW-0732">Signal</keyword>
<feature type="signal peptide" evidence="1">
    <location>
        <begin position="1"/>
        <end position="23"/>
    </location>
</feature>
<sequence length="96" mass="10996">MKKRYWLLLLLCFALMISIVTNPSDKDEYAEWVGDQIKQEEGPLLGLLGGSLIKMGTTKKDFVLFTLYETKYSNNTDKALLAIGIFNNFIWLKEGE</sequence>
<protein>
    <submittedName>
        <fullName evidence="2">DUF4359 domain-containing protein</fullName>
    </submittedName>
</protein>
<dbReference type="AlphaFoldDB" id="A0A7Y0K8J2"/>
<organism evidence="2 3">
    <name type="scientific">Niallia alba</name>
    <dbReference type="NCBI Taxonomy" id="2729105"/>
    <lineage>
        <taxon>Bacteria</taxon>
        <taxon>Bacillati</taxon>
        <taxon>Bacillota</taxon>
        <taxon>Bacilli</taxon>
        <taxon>Bacillales</taxon>
        <taxon>Bacillaceae</taxon>
        <taxon>Niallia</taxon>
    </lineage>
</organism>
<gene>
    <name evidence="2" type="ORF">HHU08_10980</name>
</gene>
<dbReference type="Proteomes" id="UP000588491">
    <property type="component" value="Unassembled WGS sequence"/>
</dbReference>
<dbReference type="EMBL" id="JABBPK010000001">
    <property type="protein sequence ID" value="NMO77518.1"/>
    <property type="molecule type" value="Genomic_DNA"/>
</dbReference>
<comment type="caution">
    <text evidence="2">The sequence shown here is derived from an EMBL/GenBank/DDBJ whole genome shotgun (WGS) entry which is preliminary data.</text>
</comment>
<evidence type="ECO:0000256" key="1">
    <source>
        <dbReference type="SAM" id="SignalP"/>
    </source>
</evidence>
<dbReference type="RefSeq" id="WP_169188430.1">
    <property type="nucleotide sequence ID" value="NZ_JABBPK010000001.1"/>
</dbReference>
<accession>A0A7Y0K8J2</accession>
<name>A0A7Y0K8J2_9BACI</name>
<feature type="chain" id="PRO_5038843943" evidence="1">
    <location>
        <begin position="24"/>
        <end position="96"/>
    </location>
</feature>
<proteinExistence type="predicted"/>
<evidence type="ECO:0000313" key="2">
    <source>
        <dbReference type="EMBL" id="NMO77518.1"/>
    </source>
</evidence>